<organism evidence="10 11">
    <name type="scientific">Plakobranchus ocellatus</name>
    <dbReference type="NCBI Taxonomy" id="259542"/>
    <lineage>
        <taxon>Eukaryota</taxon>
        <taxon>Metazoa</taxon>
        <taxon>Spiralia</taxon>
        <taxon>Lophotrochozoa</taxon>
        <taxon>Mollusca</taxon>
        <taxon>Gastropoda</taxon>
        <taxon>Heterobranchia</taxon>
        <taxon>Euthyneura</taxon>
        <taxon>Panpulmonata</taxon>
        <taxon>Sacoglossa</taxon>
        <taxon>Placobranchoidea</taxon>
        <taxon>Plakobranchidae</taxon>
        <taxon>Plakobranchus</taxon>
    </lineage>
</organism>
<keyword evidence="11" id="KW-1185">Reference proteome</keyword>
<dbReference type="GO" id="GO:0008270">
    <property type="term" value="F:zinc ion binding"/>
    <property type="evidence" value="ECO:0007669"/>
    <property type="project" value="UniProtKB-KW"/>
</dbReference>
<feature type="region of interest" description="Disordered" evidence="8">
    <location>
        <begin position="184"/>
        <end position="204"/>
    </location>
</feature>
<feature type="region of interest" description="Disordered" evidence="8">
    <location>
        <begin position="279"/>
        <end position="313"/>
    </location>
</feature>
<evidence type="ECO:0000256" key="3">
    <source>
        <dbReference type="ARBA" id="ARBA00022737"/>
    </source>
</evidence>
<feature type="region of interest" description="Disordered" evidence="8">
    <location>
        <begin position="691"/>
        <end position="710"/>
    </location>
</feature>
<keyword evidence="4 7" id="KW-0863">Zinc-finger</keyword>
<evidence type="ECO:0000256" key="5">
    <source>
        <dbReference type="ARBA" id="ARBA00022833"/>
    </source>
</evidence>
<name>A0AAV3XXE0_9GAST</name>
<keyword evidence="2" id="KW-0479">Metal-binding</keyword>
<comment type="subcellular location">
    <subcellularLocation>
        <location evidence="1">Nucleus</location>
    </subcellularLocation>
</comment>
<feature type="domain" description="C2H2-type" evidence="9">
    <location>
        <begin position="752"/>
        <end position="779"/>
    </location>
</feature>
<dbReference type="GO" id="GO:0000981">
    <property type="term" value="F:DNA-binding transcription factor activity, RNA polymerase II-specific"/>
    <property type="evidence" value="ECO:0007669"/>
    <property type="project" value="TreeGrafter"/>
</dbReference>
<dbReference type="SUPFAM" id="SSF57667">
    <property type="entry name" value="beta-beta-alpha zinc fingers"/>
    <property type="match status" value="2"/>
</dbReference>
<feature type="compositionally biased region" description="Low complexity" evidence="8">
    <location>
        <begin position="326"/>
        <end position="337"/>
    </location>
</feature>
<dbReference type="FunFam" id="3.30.160.60:FF:000446">
    <property type="entry name" value="Zinc finger protein"/>
    <property type="match status" value="1"/>
</dbReference>
<feature type="region of interest" description="Disordered" evidence="8">
    <location>
        <begin position="465"/>
        <end position="509"/>
    </location>
</feature>
<evidence type="ECO:0000256" key="1">
    <source>
        <dbReference type="ARBA" id="ARBA00004123"/>
    </source>
</evidence>
<feature type="domain" description="C2H2-type" evidence="9">
    <location>
        <begin position="780"/>
        <end position="808"/>
    </location>
</feature>
<evidence type="ECO:0000313" key="10">
    <source>
        <dbReference type="EMBL" id="GFN75032.1"/>
    </source>
</evidence>
<feature type="compositionally biased region" description="Polar residues" evidence="8">
    <location>
        <begin position="284"/>
        <end position="296"/>
    </location>
</feature>
<evidence type="ECO:0000259" key="9">
    <source>
        <dbReference type="PROSITE" id="PS50157"/>
    </source>
</evidence>
<protein>
    <submittedName>
        <fullName evidence="10">Zinc finger protein 484</fullName>
    </submittedName>
</protein>
<dbReference type="PANTHER" id="PTHR24394">
    <property type="entry name" value="ZINC FINGER PROTEIN"/>
    <property type="match status" value="1"/>
</dbReference>
<feature type="region of interest" description="Disordered" evidence="8">
    <location>
        <begin position="325"/>
        <end position="346"/>
    </location>
</feature>
<sequence>MSDFVAELRNTTVEEFDTDDFVAELRPQRVSNTDQTREMVDTCHNPTVFASDEYVQGLLSNNKFSTEEMTGMLRNSILTLIEKLLFNQSIAKIDGQIQIQLHDQNSPISINLQEERSPSPCYVKSSPYADVADELNVRVRRNVHDCHYENSPVKLDLTSPKYMDGQIQLPEATTLMPYQMRDRKMSDADSGYDGKTSHDMEAEDGEGYRMDISSEDHSCSSVDSMYTMFESDLRYKREHSCEKVTVGSASPLSEPEHSDSCDELDDERPALVIDESCDADNQDDVQPSTDDQQNQFIDGDASDQEETKNPFSNLQPSKLCQEEYCVPSNPGSPSVPVDLSGDSEGPRGSVRSLVLYNNVSRRGLVCQMCNAIVDSISEMSKHAWQTHRLLTCTQCFQAFTTRSCLEQHTCFDREIGLSDTNNPLHSEKEIHHKEAESIVVKYYLEQEGTCGQLLDLSMKKKPETCKGSSDVADTNRTLLSRPGQNVPRDGYSEASPDSLPSINGVNTSPRRGQLFHEKADYFNDKENSFVNIKMEPESEVQITTARYIPLNKNLNLVPCKTEISIDESNNEEGTNLSKVLQRRIISRSLSNSPPKSPIRFSPYSREKLTELAAKFHACRRVASGEKVSSSSEMGKASSEKSQTHPSDSAATKFNGEMSRGASLSETTLKNRVNAFVKSGGHQAHTGLAALARSDSGGEDSKPVASRKDHSMNQAAMKAKSSGAYTCGHEGCGEEFACFQTLERHSVDAHQRYLCEHCGKTFTARPNRDRHVRYHTGERPYKCDLCPQAFFRGDDLKYHRTTRHPAAEPFVCKQCNRHFTWNRDLERHQKNGRCKA</sequence>
<keyword evidence="5" id="KW-0862">Zinc</keyword>
<feature type="region of interest" description="Disordered" evidence="8">
    <location>
        <begin position="623"/>
        <end position="665"/>
    </location>
</feature>
<dbReference type="EMBL" id="BLXT01000208">
    <property type="protein sequence ID" value="GFN75032.1"/>
    <property type="molecule type" value="Genomic_DNA"/>
</dbReference>
<accession>A0AAV3XXE0</accession>
<feature type="domain" description="C2H2-type" evidence="9">
    <location>
        <begin position="809"/>
        <end position="829"/>
    </location>
</feature>
<feature type="compositionally biased region" description="Basic and acidic residues" evidence="8">
    <location>
        <begin position="698"/>
        <end position="710"/>
    </location>
</feature>
<reference evidence="10 11" key="1">
    <citation type="journal article" date="2021" name="Elife">
        <title>Chloroplast acquisition without the gene transfer in kleptoplastic sea slugs, Plakobranchus ocellatus.</title>
        <authorList>
            <person name="Maeda T."/>
            <person name="Takahashi S."/>
            <person name="Yoshida T."/>
            <person name="Shimamura S."/>
            <person name="Takaki Y."/>
            <person name="Nagai Y."/>
            <person name="Toyoda A."/>
            <person name="Suzuki Y."/>
            <person name="Arimoto A."/>
            <person name="Ishii H."/>
            <person name="Satoh N."/>
            <person name="Nishiyama T."/>
            <person name="Hasebe M."/>
            <person name="Maruyama T."/>
            <person name="Minagawa J."/>
            <person name="Obokata J."/>
            <person name="Shigenobu S."/>
        </authorList>
    </citation>
    <scope>NUCLEOTIDE SEQUENCE [LARGE SCALE GENOMIC DNA]</scope>
</reference>
<dbReference type="GO" id="GO:0005634">
    <property type="term" value="C:nucleus"/>
    <property type="evidence" value="ECO:0007669"/>
    <property type="project" value="UniProtKB-SubCell"/>
</dbReference>
<evidence type="ECO:0000256" key="6">
    <source>
        <dbReference type="ARBA" id="ARBA00023242"/>
    </source>
</evidence>
<feature type="region of interest" description="Disordered" evidence="8">
    <location>
        <begin position="245"/>
        <end position="264"/>
    </location>
</feature>
<dbReference type="AlphaFoldDB" id="A0AAV3XXE0"/>
<keyword evidence="3" id="KW-0677">Repeat</keyword>
<evidence type="ECO:0000256" key="2">
    <source>
        <dbReference type="ARBA" id="ARBA00022723"/>
    </source>
</evidence>
<proteinExistence type="predicted"/>
<evidence type="ECO:0000256" key="4">
    <source>
        <dbReference type="ARBA" id="ARBA00022771"/>
    </source>
</evidence>
<dbReference type="PROSITE" id="PS00028">
    <property type="entry name" value="ZINC_FINGER_C2H2_1"/>
    <property type="match status" value="2"/>
</dbReference>
<evidence type="ECO:0000256" key="7">
    <source>
        <dbReference type="PROSITE-ProRule" id="PRU00042"/>
    </source>
</evidence>
<dbReference type="InterPro" id="IPR036236">
    <property type="entry name" value="Znf_C2H2_sf"/>
</dbReference>
<keyword evidence="6" id="KW-0539">Nucleus</keyword>
<dbReference type="InterPro" id="IPR013087">
    <property type="entry name" value="Znf_C2H2_type"/>
</dbReference>
<feature type="compositionally biased region" description="Basic and acidic residues" evidence="8">
    <location>
        <begin position="195"/>
        <end position="204"/>
    </location>
</feature>
<dbReference type="PANTHER" id="PTHR24394:SF29">
    <property type="entry name" value="MYONEURIN"/>
    <property type="match status" value="1"/>
</dbReference>
<feature type="domain" description="C2H2-type" evidence="9">
    <location>
        <begin position="724"/>
        <end position="749"/>
    </location>
</feature>
<feature type="compositionally biased region" description="Polar residues" evidence="8">
    <location>
        <begin position="498"/>
        <end position="509"/>
    </location>
</feature>
<dbReference type="SMART" id="SM00355">
    <property type="entry name" value="ZnF_C2H2"/>
    <property type="match status" value="5"/>
</dbReference>
<evidence type="ECO:0000256" key="8">
    <source>
        <dbReference type="SAM" id="MobiDB-lite"/>
    </source>
</evidence>
<evidence type="ECO:0000313" key="11">
    <source>
        <dbReference type="Proteomes" id="UP000735302"/>
    </source>
</evidence>
<gene>
    <name evidence="10" type="ORF">PoB_000153800</name>
</gene>
<comment type="caution">
    <text evidence="10">The sequence shown here is derived from an EMBL/GenBank/DDBJ whole genome shotgun (WGS) entry which is preliminary data.</text>
</comment>
<dbReference type="Gene3D" id="3.30.160.60">
    <property type="entry name" value="Classic Zinc Finger"/>
    <property type="match status" value="2"/>
</dbReference>
<dbReference type="PROSITE" id="PS50157">
    <property type="entry name" value="ZINC_FINGER_C2H2_2"/>
    <property type="match status" value="4"/>
</dbReference>
<dbReference type="Proteomes" id="UP000735302">
    <property type="component" value="Unassembled WGS sequence"/>
</dbReference>